<evidence type="ECO:0000256" key="2">
    <source>
        <dbReference type="SAM" id="SignalP"/>
    </source>
</evidence>
<dbReference type="WBParaSite" id="Hba_06491">
    <property type="protein sequence ID" value="Hba_06491"/>
    <property type="gene ID" value="Hba_06491"/>
</dbReference>
<dbReference type="AlphaFoldDB" id="A0A1I7WMW9"/>
<evidence type="ECO:0000256" key="1">
    <source>
        <dbReference type="SAM" id="Phobius"/>
    </source>
</evidence>
<keyword evidence="3" id="KW-1185">Reference proteome</keyword>
<keyword evidence="1" id="KW-1133">Transmembrane helix</keyword>
<evidence type="ECO:0000313" key="4">
    <source>
        <dbReference type="WBParaSite" id="Hba_06491"/>
    </source>
</evidence>
<organism evidence="3 4">
    <name type="scientific">Heterorhabditis bacteriophora</name>
    <name type="common">Entomopathogenic nematode worm</name>
    <dbReference type="NCBI Taxonomy" id="37862"/>
    <lineage>
        <taxon>Eukaryota</taxon>
        <taxon>Metazoa</taxon>
        <taxon>Ecdysozoa</taxon>
        <taxon>Nematoda</taxon>
        <taxon>Chromadorea</taxon>
        <taxon>Rhabditida</taxon>
        <taxon>Rhabditina</taxon>
        <taxon>Rhabditomorpha</taxon>
        <taxon>Strongyloidea</taxon>
        <taxon>Heterorhabditidae</taxon>
        <taxon>Heterorhabditis</taxon>
    </lineage>
</organism>
<evidence type="ECO:0000313" key="3">
    <source>
        <dbReference type="Proteomes" id="UP000095283"/>
    </source>
</evidence>
<feature type="signal peptide" evidence="2">
    <location>
        <begin position="1"/>
        <end position="15"/>
    </location>
</feature>
<dbReference type="SMART" id="SM00289">
    <property type="entry name" value="WR1"/>
    <property type="match status" value="3"/>
</dbReference>
<protein>
    <submittedName>
        <fullName evidence="4">Disintegrin domain-containing protein</fullName>
    </submittedName>
</protein>
<dbReference type="PANTHER" id="PTHR34150">
    <property type="entry name" value="PROTEIN CBG08832-RELATED"/>
    <property type="match status" value="1"/>
</dbReference>
<feature type="transmembrane region" description="Helical" evidence="1">
    <location>
        <begin position="393"/>
        <end position="416"/>
    </location>
</feature>
<dbReference type="InterPro" id="IPR006150">
    <property type="entry name" value="Cys_repeat_1"/>
</dbReference>
<sequence>MLLEVFLGLLISAEAKRIAESNNQLSLRSKRNVIYYMCGYGFNQFYSLYPCKYYQFPSAQKCSNGGTALGVGCNYPFQCTPYSSGQPSTCLNGCCCTVPNIVTPKPTVDHLGYCYNGQRSEVRCQGKTDCEADQTCMNGLCCTTQNDELRHSCAGSAALDICLNNSCRSSLVCTTSNYCCECSFGTTTGSCSDDKDCPAGYACSNNKYCCPFCPNGNYNFILKWNIKIFMQITKFQDRVHMVHASKDSVPMDSSVYLATSAVLLIARQNVKIPVYMKTTVWRVMGYLHPEEELSRSHYIFTFKRVGAVFVIYAFICIMGAIFGGIGDVEIPKDNIPNKTFDAYIDHLLRTEALFRTLDDGTNVTFVPELFIRDKTFSFFRSCSFLVINCPQSYFLRLLALLFPVLATLESLFRFWITSLHQDCDRDCWYS</sequence>
<keyword evidence="1" id="KW-0812">Transmembrane</keyword>
<name>A0A1I7WMW9_HETBA</name>
<accession>A0A1I7WMW9</accession>
<dbReference type="PANTHER" id="PTHR34150:SF3">
    <property type="entry name" value="CC DOMAIN-CONTAINING PROTEIN"/>
    <property type="match status" value="1"/>
</dbReference>
<reference evidence="4" key="1">
    <citation type="submission" date="2016-11" db="UniProtKB">
        <authorList>
            <consortium name="WormBaseParasite"/>
        </authorList>
    </citation>
    <scope>IDENTIFICATION</scope>
</reference>
<feature type="transmembrane region" description="Helical" evidence="1">
    <location>
        <begin position="305"/>
        <end position="325"/>
    </location>
</feature>
<dbReference type="Proteomes" id="UP000095283">
    <property type="component" value="Unplaced"/>
</dbReference>
<proteinExistence type="predicted"/>
<feature type="chain" id="PRO_5013131157" evidence="2">
    <location>
        <begin position="16"/>
        <end position="430"/>
    </location>
</feature>
<keyword evidence="2" id="KW-0732">Signal</keyword>
<keyword evidence="1" id="KW-0472">Membrane</keyword>